<proteinExistence type="predicted"/>
<feature type="transmembrane region" description="Helical" evidence="1">
    <location>
        <begin position="83"/>
        <end position="100"/>
    </location>
</feature>
<evidence type="ECO:0000313" key="4">
    <source>
        <dbReference type="Proteomes" id="UP000565723"/>
    </source>
</evidence>
<feature type="transmembrane region" description="Helical" evidence="1">
    <location>
        <begin position="106"/>
        <end position="126"/>
    </location>
</feature>
<gene>
    <name evidence="3" type="ORF">HW564_03140</name>
</gene>
<feature type="chain" id="PRO_5032735579" description="Seryl-tRNA synthetase" evidence="2">
    <location>
        <begin position="21"/>
        <end position="244"/>
    </location>
</feature>
<reference evidence="3 4" key="1">
    <citation type="journal article" date="2020" name="Proc. Natl. Acad. Sci. U.S.A.">
        <title>Ecological drivers of bacterial community assembly in synthetic phycospheres.</title>
        <authorList>
            <person name="Fu H."/>
            <person name="Uchimiya M."/>
            <person name="Gore J."/>
            <person name="Moran M.A."/>
        </authorList>
    </citation>
    <scope>NUCLEOTIDE SEQUENCE [LARGE SCALE GENOMIC DNA]</scope>
    <source>
        <strain evidence="3">HF-Din03</strain>
    </source>
</reference>
<evidence type="ECO:0000256" key="2">
    <source>
        <dbReference type="SAM" id="SignalP"/>
    </source>
</evidence>
<feature type="transmembrane region" description="Helical" evidence="1">
    <location>
        <begin position="138"/>
        <end position="157"/>
    </location>
</feature>
<feature type="transmembrane region" description="Helical" evidence="1">
    <location>
        <begin position="191"/>
        <end position="209"/>
    </location>
</feature>
<protein>
    <recommendedName>
        <fullName evidence="5">Seryl-tRNA synthetase</fullName>
    </recommendedName>
</protein>
<evidence type="ECO:0000313" key="3">
    <source>
        <dbReference type="EMBL" id="NVK95904.1"/>
    </source>
</evidence>
<feature type="transmembrane region" description="Helical" evidence="1">
    <location>
        <begin position="163"/>
        <end position="184"/>
    </location>
</feature>
<keyword evidence="1" id="KW-0812">Transmembrane</keyword>
<keyword evidence="1" id="KW-0472">Membrane</keyword>
<dbReference type="EMBL" id="JABXIY010000008">
    <property type="protein sequence ID" value="NVK95904.1"/>
    <property type="molecule type" value="Genomic_DNA"/>
</dbReference>
<feature type="transmembrane region" description="Helical" evidence="1">
    <location>
        <begin position="215"/>
        <end position="233"/>
    </location>
</feature>
<feature type="transmembrane region" description="Helical" evidence="1">
    <location>
        <begin position="50"/>
        <end position="71"/>
    </location>
</feature>
<accession>A0A850LD21</accession>
<dbReference type="AlphaFoldDB" id="A0A850LD21"/>
<dbReference type="Proteomes" id="UP000565723">
    <property type="component" value="Unassembled WGS sequence"/>
</dbReference>
<comment type="caution">
    <text evidence="3">The sequence shown here is derived from an EMBL/GenBank/DDBJ whole genome shotgun (WGS) entry which is preliminary data.</text>
</comment>
<evidence type="ECO:0008006" key="5">
    <source>
        <dbReference type="Google" id="ProtNLM"/>
    </source>
</evidence>
<organism evidence="3 4">
    <name type="scientific">Ruegeria pomeroyi</name>
    <dbReference type="NCBI Taxonomy" id="89184"/>
    <lineage>
        <taxon>Bacteria</taxon>
        <taxon>Pseudomonadati</taxon>
        <taxon>Pseudomonadota</taxon>
        <taxon>Alphaproteobacteria</taxon>
        <taxon>Rhodobacterales</taxon>
        <taxon>Roseobacteraceae</taxon>
        <taxon>Ruegeria</taxon>
    </lineage>
</organism>
<name>A0A850LD21_9RHOB</name>
<dbReference type="OMA" id="DQFPIPQ"/>
<evidence type="ECO:0000256" key="1">
    <source>
        <dbReference type="SAM" id="Phobius"/>
    </source>
</evidence>
<keyword evidence="1" id="KW-1133">Transmembrane helix</keyword>
<keyword evidence="2" id="KW-0732">Signal</keyword>
<sequence>MTRKRPLLAIAVALATAAFALSPFLTQEFAGFRPEQFPVVIDFWPVQPAGWAFGIWGVIYLWLLAGALWGWFRAPHDPDWQQMRIPLLVSLCLGIFWIAAANAAPILATVMIFAMAAGAIVAMLRAGDDARVWQVRPVALYAGWLTVASGVGTGVVLSGYGVMTAQSAALTMLALVMLVALWVQFRRPAEWAYPVAIIWGLCGVCAANLPSGNWPVIVLSAIGVAALAAGFVLRGRAGKSRRAS</sequence>
<feature type="signal peptide" evidence="2">
    <location>
        <begin position="1"/>
        <end position="20"/>
    </location>
</feature>